<dbReference type="Gene3D" id="3.40.720.10">
    <property type="entry name" value="Alkaline Phosphatase, subunit A"/>
    <property type="match status" value="1"/>
</dbReference>
<dbReference type="RefSeq" id="WP_210048307.1">
    <property type="nucleotide sequence ID" value="NZ_JAGINX010000001.1"/>
</dbReference>
<organism evidence="2 3">
    <name type="scientific">Nesterenkonia lacusekhoensis</name>
    <dbReference type="NCBI Taxonomy" id="150832"/>
    <lineage>
        <taxon>Bacteria</taxon>
        <taxon>Bacillati</taxon>
        <taxon>Actinomycetota</taxon>
        <taxon>Actinomycetes</taxon>
        <taxon>Micrococcales</taxon>
        <taxon>Micrococcaceae</taxon>
        <taxon>Nesterenkonia</taxon>
    </lineage>
</organism>
<reference evidence="2 3" key="1">
    <citation type="submission" date="2021-03" db="EMBL/GenBank/DDBJ databases">
        <title>Sequencing the genomes of 1000 actinobacteria strains.</title>
        <authorList>
            <person name="Klenk H.-P."/>
        </authorList>
    </citation>
    <scope>NUCLEOTIDE SEQUENCE [LARGE SCALE GENOMIC DNA]</scope>
    <source>
        <strain evidence="2 3">DSM 12544</strain>
    </source>
</reference>
<dbReference type="EMBL" id="JAGINX010000001">
    <property type="protein sequence ID" value="MBP2317992.1"/>
    <property type="molecule type" value="Genomic_DNA"/>
</dbReference>
<dbReference type="Pfam" id="PF01663">
    <property type="entry name" value="Phosphodiest"/>
    <property type="match status" value="1"/>
</dbReference>
<evidence type="ECO:0000256" key="1">
    <source>
        <dbReference type="SAM" id="MobiDB-lite"/>
    </source>
</evidence>
<dbReference type="InterPro" id="IPR017850">
    <property type="entry name" value="Alkaline_phosphatase_core_sf"/>
</dbReference>
<sequence>MTDLTLPEAPDYDGAHLRRILPSVGASLGLSSSDASGECFQNRLGLPEANIAVVLMVDGLGDEQLARHTGHARFLASRWRKPATGRVLDAGVPSTTSASLTSLGTGRTPGEHGLTGYNVYAEDLDRVVNMLGGWDPEVDPGSWQPHSSLLGRAEGSGAAVVTISRPQFQDSPLTQAALSGGEFLGAKHMDARFRLAEDWISGHRPRKGQVRQGAPTPLMVYLYVDELDKTGHKHGVDSAEWIRMLELLDAEAERFCASLSALYGSQALVLMTADHGMIDIAPENRIDLQALEQQEQDELLGAVEHVAGEPRFLHLHTVEGREAEVRETWQRAFGDQAWVVQKQEALDAGWFGPVEDRVLSRIGDVLVAVHGPIALFHTAESGKAPLSMVGQHGSLTDAERKIPLLSLSGQDIRPD</sequence>
<proteinExistence type="predicted"/>
<evidence type="ECO:0000313" key="3">
    <source>
        <dbReference type="Proteomes" id="UP001519331"/>
    </source>
</evidence>
<dbReference type="Proteomes" id="UP001519331">
    <property type="component" value="Unassembled WGS sequence"/>
</dbReference>
<dbReference type="PANTHER" id="PTHR10151:SF120">
    <property type="entry name" value="BIS(5'-ADENOSYL)-TRIPHOSPHATASE"/>
    <property type="match status" value="1"/>
</dbReference>
<feature type="region of interest" description="Disordered" evidence="1">
    <location>
        <begin position="87"/>
        <end position="108"/>
    </location>
</feature>
<dbReference type="PANTHER" id="PTHR10151">
    <property type="entry name" value="ECTONUCLEOTIDE PYROPHOSPHATASE/PHOSPHODIESTERASE"/>
    <property type="match status" value="1"/>
</dbReference>
<dbReference type="SUPFAM" id="SSF53649">
    <property type="entry name" value="Alkaline phosphatase-like"/>
    <property type="match status" value="1"/>
</dbReference>
<comment type="caution">
    <text evidence="2">The sequence shown here is derived from an EMBL/GenBank/DDBJ whole genome shotgun (WGS) entry which is preliminary data.</text>
</comment>
<evidence type="ECO:0000313" key="2">
    <source>
        <dbReference type="EMBL" id="MBP2317992.1"/>
    </source>
</evidence>
<feature type="compositionally biased region" description="Low complexity" evidence="1">
    <location>
        <begin position="94"/>
        <end position="106"/>
    </location>
</feature>
<name>A0ABS4T0L6_9MICC</name>
<protein>
    <submittedName>
        <fullName evidence="2">AlkP superfamily pyrophosphatase or phosphodiesterase</fullName>
    </submittedName>
</protein>
<keyword evidence="3" id="KW-1185">Reference proteome</keyword>
<accession>A0ABS4T0L6</accession>
<gene>
    <name evidence="2" type="ORF">JOF45_001011</name>
</gene>
<dbReference type="InterPro" id="IPR002591">
    <property type="entry name" value="Phosphodiest/P_Trfase"/>
</dbReference>